<evidence type="ECO:0008006" key="4">
    <source>
        <dbReference type="Google" id="ProtNLM"/>
    </source>
</evidence>
<proteinExistence type="predicted"/>
<comment type="caution">
    <text evidence="2">The sequence shown here is derived from an EMBL/GenBank/DDBJ whole genome shotgun (WGS) entry which is preliminary data.</text>
</comment>
<keyword evidence="1" id="KW-0812">Transmembrane</keyword>
<accession>A0A3D9ZN35</accession>
<evidence type="ECO:0000313" key="2">
    <source>
        <dbReference type="EMBL" id="REF98279.1"/>
    </source>
</evidence>
<dbReference type="EMBL" id="QUMQ01000001">
    <property type="protein sequence ID" value="REF98279.1"/>
    <property type="molecule type" value="Genomic_DNA"/>
</dbReference>
<gene>
    <name evidence="2" type="ORF">DFJ67_4295</name>
</gene>
<protein>
    <recommendedName>
        <fullName evidence="4">DUF2530 domain-containing protein</fullName>
    </recommendedName>
</protein>
<keyword evidence="1" id="KW-1133">Transmembrane helix</keyword>
<feature type="transmembrane region" description="Helical" evidence="1">
    <location>
        <begin position="31"/>
        <end position="49"/>
    </location>
</feature>
<name>A0A3D9ZN35_9ACTN</name>
<keyword evidence="3" id="KW-1185">Reference proteome</keyword>
<sequence length="68" mass="7409">MWWGLFGATALAWVAILICVCSGWTPPDVTYAGMATAGLALALTFRPLGVRSLWRKGRRGRTSGLRSR</sequence>
<dbReference type="AlphaFoldDB" id="A0A3D9ZN35"/>
<reference evidence="2 3" key="1">
    <citation type="submission" date="2018-08" db="EMBL/GenBank/DDBJ databases">
        <title>Sequencing the genomes of 1000 actinobacteria strains.</title>
        <authorList>
            <person name="Klenk H.-P."/>
        </authorList>
    </citation>
    <scope>NUCLEOTIDE SEQUENCE [LARGE SCALE GENOMIC DNA]</scope>
    <source>
        <strain evidence="2 3">DSM 44099</strain>
    </source>
</reference>
<organism evidence="2 3">
    <name type="scientific">Asanoa ferruginea</name>
    <dbReference type="NCBI Taxonomy" id="53367"/>
    <lineage>
        <taxon>Bacteria</taxon>
        <taxon>Bacillati</taxon>
        <taxon>Actinomycetota</taxon>
        <taxon>Actinomycetes</taxon>
        <taxon>Micromonosporales</taxon>
        <taxon>Micromonosporaceae</taxon>
        <taxon>Asanoa</taxon>
    </lineage>
</organism>
<evidence type="ECO:0000313" key="3">
    <source>
        <dbReference type="Proteomes" id="UP000256913"/>
    </source>
</evidence>
<keyword evidence="1" id="KW-0472">Membrane</keyword>
<dbReference type="Proteomes" id="UP000256913">
    <property type="component" value="Unassembled WGS sequence"/>
</dbReference>
<evidence type="ECO:0000256" key="1">
    <source>
        <dbReference type="SAM" id="Phobius"/>
    </source>
</evidence>